<name>A0A4P9TIZ2_9EURY</name>
<feature type="transmembrane region" description="Helical" evidence="6">
    <location>
        <begin position="255"/>
        <end position="276"/>
    </location>
</feature>
<dbReference type="Proteomes" id="UP000307562">
    <property type="component" value="Chromosome"/>
</dbReference>
<dbReference type="KEGG" id="npl:FGF80_04805"/>
<organism evidence="8 9">
    <name type="scientific">Natrinema pallidum</name>
    <dbReference type="NCBI Taxonomy" id="69527"/>
    <lineage>
        <taxon>Archaea</taxon>
        <taxon>Methanobacteriati</taxon>
        <taxon>Methanobacteriota</taxon>
        <taxon>Stenosarchaea group</taxon>
        <taxon>Halobacteria</taxon>
        <taxon>Halobacteriales</taxon>
        <taxon>Natrialbaceae</taxon>
        <taxon>Natrinema</taxon>
    </lineage>
</organism>
<feature type="compositionally biased region" description="Polar residues" evidence="5">
    <location>
        <begin position="165"/>
        <end position="176"/>
    </location>
</feature>
<evidence type="ECO:0000313" key="8">
    <source>
        <dbReference type="EMBL" id="QCW04938.1"/>
    </source>
</evidence>
<keyword evidence="9" id="KW-1185">Reference proteome</keyword>
<accession>A0A4P9TIZ2</accession>
<sequence>MSIIFTAVLANALFALTEILHGDSYGLTTLGELSPEYTDQIAGIIVGPITLPVGTFVSGFSGMSFILASIIILVAPFSLSLLFEHSPYIKLAGVLSTLILVVVLRFTASDAARGGLLLAIGIIFAYIIVMWLRDNRTIDHRTLVIILTMAILCTGIVLFPSTMSGTPGEQSIQQGPETPEEQHTQKDTTESNSPVDESEVSVPLFDLSNLGPRLQQYTIGVSLFTEQPIFGIGGGNFAEISQEYNLHEQKPIHNVYISLLAETGIIGFILYTGFLVTVLRRGVQGMTAAADTIPLQLVILAGVIGYLGFMFWDHLLFNSIVGSFTFYAVCATLVSRKQDNNNLRLSRESRTGSQSP</sequence>
<feature type="transmembrane region" description="Helical" evidence="6">
    <location>
        <begin position="60"/>
        <end position="81"/>
    </location>
</feature>
<evidence type="ECO:0000256" key="3">
    <source>
        <dbReference type="ARBA" id="ARBA00022989"/>
    </source>
</evidence>
<evidence type="ECO:0000256" key="1">
    <source>
        <dbReference type="ARBA" id="ARBA00004141"/>
    </source>
</evidence>
<feature type="transmembrane region" description="Helical" evidence="6">
    <location>
        <begin position="114"/>
        <end position="132"/>
    </location>
</feature>
<dbReference type="PANTHER" id="PTHR37422">
    <property type="entry name" value="TEICHURONIC ACID BIOSYNTHESIS PROTEIN TUAE"/>
    <property type="match status" value="1"/>
</dbReference>
<evidence type="ECO:0000256" key="2">
    <source>
        <dbReference type="ARBA" id="ARBA00022692"/>
    </source>
</evidence>
<dbReference type="GO" id="GO:0016874">
    <property type="term" value="F:ligase activity"/>
    <property type="evidence" value="ECO:0007669"/>
    <property type="project" value="UniProtKB-KW"/>
</dbReference>
<dbReference type="PANTHER" id="PTHR37422:SF13">
    <property type="entry name" value="LIPOPOLYSACCHARIDE BIOSYNTHESIS PROTEIN PA4999-RELATED"/>
    <property type="match status" value="1"/>
</dbReference>
<evidence type="ECO:0000256" key="6">
    <source>
        <dbReference type="SAM" id="Phobius"/>
    </source>
</evidence>
<dbReference type="GO" id="GO:0016020">
    <property type="term" value="C:membrane"/>
    <property type="evidence" value="ECO:0007669"/>
    <property type="project" value="UniProtKB-SubCell"/>
</dbReference>
<dbReference type="EMBL" id="CP040637">
    <property type="protein sequence ID" value="QCW04938.1"/>
    <property type="molecule type" value="Genomic_DNA"/>
</dbReference>
<keyword evidence="3 6" id="KW-1133">Transmembrane helix</keyword>
<gene>
    <name evidence="8" type="ORF">FGF80_04805</name>
</gene>
<evidence type="ECO:0000256" key="4">
    <source>
        <dbReference type="ARBA" id="ARBA00023136"/>
    </source>
</evidence>
<keyword evidence="8" id="KW-0436">Ligase</keyword>
<dbReference type="Pfam" id="PF04932">
    <property type="entry name" value="Wzy_C"/>
    <property type="match status" value="1"/>
</dbReference>
<feature type="compositionally biased region" description="Basic and acidic residues" evidence="5">
    <location>
        <begin position="180"/>
        <end position="189"/>
    </location>
</feature>
<feature type="transmembrane region" description="Helical" evidence="6">
    <location>
        <begin position="315"/>
        <end position="334"/>
    </location>
</feature>
<evidence type="ECO:0000313" key="9">
    <source>
        <dbReference type="Proteomes" id="UP000307562"/>
    </source>
</evidence>
<feature type="transmembrane region" description="Helical" evidence="6">
    <location>
        <begin position="144"/>
        <end position="163"/>
    </location>
</feature>
<feature type="transmembrane region" description="Helical" evidence="6">
    <location>
        <begin position="288"/>
        <end position="309"/>
    </location>
</feature>
<dbReference type="InterPro" id="IPR007016">
    <property type="entry name" value="O-antigen_ligase-rel_domated"/>
</dbReference>
<evidence type="ECO:0000259" key="7">
    <source>
        <dbReference type="Pfam" id="PF04932"/>
    </source>
</evidence>
<feature type="domain" description="O-antigen ligase-related" evidence="7">
    <location>
        <begin position="112"/>
        <end position="271"/>
    </location>
</feature>
<comment type="subcellular location">
    <subcellularLocation>
        <location evidence="1">Membrane</location>
        <topology evidence="1">Multi-pass membrane protein</topology>
    </subcellularLocation>
</comment>
<dbReference type="AlphaFoldDB" id="A0A4P9TIZ2"/>
<dbReference type="InterPro" id="IPR051533">
    <property type="entry name" value="WaaL-like"/>
</dbReference>
<proteinExistence type="predicted"/>
<feature type="transmembrane region" description="Helical" evidence="6">
    <location>
        <begin position="88"/>
        <end position="108"/>
    </location>
</feature>
<keyword evidence="2 6" id="KW-0812">Transmembrane</keyword>
<protein>
    <submittedName>
        <fullName evidence="8">O-antigen ligase family protein</fullName>
    </submittedName>
</protein>
<keyword evidence="4 6" id="KW-0472">Membrane</keyword>
<feature type="region of interest" description="Disordered" evidence="5">
    <location>
        <begin position="165"/>
        <end position="199"/>
    </location>
</feature>
<reference evidence="9" key="1">
    <citation type="submission" date="2019-05" db="EMBL/GenBank/DDBJ databases">
        <title>Complete Genome Sequence and Methylation Pattern of the Halophilic Archaeon Natrinema pallidum BOL6-1.</title>
        <authorList>
            <person name="DasSarma P."/>
            <person name="DasSarma B.P."/>
            <person name="DasSarma S.L."/>
            <person name="Martinez F.L."/>
            <person name="Guzman D."/>
            <person name="Roberts R.J."/>
            <person name="DasSarma S."/>
        </authorList>
    </citation>
    <scope>NUCLEOTIDE SEQUENCE [LARGE SCALE GENOMIC DNA]</scope>
    <source>
        <strain evidence="9">BOL6-1</strain>
    </source>
</reference>
<evidence type="ECO:0000256" key="5">
    <source>
        <dbReference type="SAM" id="MobiDB-lite"/>
    </source>
</evidence>